<name>A0A1L6J7U5_9SPHN</name>
<dbReference type="Proteomes" id="UP000286681">
    <property type="component" value="Unassembled WGS sequence"/>
</dbReference>
<evidence type="ECO:0000256" key="1">
    <source>
        <dbReference type="SAM" id="Phobius"/>
    </source>
</evidence>
<accession>A0A1L6J7U5</accession>
<evidence type="ECO:0000313" key="5">
    <source>
        <dbReference type="Proteomes" id="UP000286681"/>
    </source>
</evidence>
<reference evidence="2" key="1">
    <citation type="submission" date="2016-12" db="EMBL/GenBank/DDBJ databases">
        <title>Whole genome sequencing of Sphingomonas koreensis.</title>
        <authorList>
            <person name="Conlan S."/>
            <person name="Thomas P.J."/>
            <person name="Mullikin J."/>
            <person name="Palmore T.N."/>
            <person name="Frank K.M."/>
            <person name="Segre J.A."/>
        </authorList>
    </citation>
    <scope>NUCLEOTIDE SEQUENCE</scope>
    <source>
        <strain evidence="2">ABOJV</strain>
    </source>
</reference>
<dbReference type="Proteomes" id="UP000185161">
    <property type="component" value="Chromosome"/>
</dbReference>
<dbReference type="EMBL" id="QQWO01000001">
    <property type="protein sequence ID" value="RSV07988.1"/>
    <property type="molecule type" value="Genomic_DNA"/>
</dbReference>
<gene>
    <name evidence="2" type="ORF">BRX40_05600</name>
    <name evidence="3" type="ORF">CA257_00410</name>
</gene>
<evidence type="ECO:0000313" key="4">
    <source>
        <dbReference type="Proteomes" id="UP000185161"/>
    </source>
</evidence>
<keyword evidence="1" id="KW-0812">Transmembrane</keyword>
<dbReference type="AlphaFoldDB" id="A0A1L6J7U5"/>
<dbReference type="EMBL" id="CP018820">
    <property type="protein sequence ID" value="APR51979.1"/>
    <property type="molecule type" value="Genomic_DNA"/>
</dbReference>
<dbReference type="RefSeq" id="WP_075150950.1">
    <property type="nucleotide sequence ID" value="NZ_CP018820.1"/>
</dbReference>
<keyword evidence="1" id="KW-0472">Membrane</keyword>
<proteinExistence type="predicted"/>
<dbReference type="KEGG" id="skr:BRX40_05600"/>
<evidence type="ECO:0000313" key="2">
    <source>
        <dbReference type="EMBL" id="APR51979.1"/>
    </source>
</evidence>
<sequence>MTHREQLVAYLATLAALLIVVIAGLVAGAMAPGLIGKIEAFGFGTITGGLIGVLRIPASRAVTIDNPPTQPVPVEERP</sequence>
<reference evidence="4" key="2">
    <citation type="submission" date="2016-12" db="EMBL/GenBank/DDBJ databases">
        <title>Whole genome sequencing of Sphingomonas sp. ABOJV.</title>
        <authorList>
            <person name="Conlan S."/>
            <person name="Thomas P.J."/>
            <person name="Mullikin J."/>
            <person name="Palmore T.N."/>
            <person name="Frank K.M."/>
            <person name="Segre J.A."/>
        </authorList>
    </citation>
    <scope>NUCLEOTIDE SEQUENCE [LARGE SCALE GENOMIC DNA]</scope>
    <source>
        <strain evidence="4">ABOJV</strain>
    </source>
</reference>
<organism evidence="2 4">
    <name type="scientific">Sphingomonas koreensis</name>
    <dbReference type="NCBI Taxonomy" id="93064"/>
    <lineage>
        <taxon>Bacteria</taxon>
        <taxon>Pseudomonadati</taxon>
        <taxon>Pseudomonadota</taxon>
        <taxon>Alphaproteobacteria</taxon>
        <taxon>Sphingomonadales</taxon>
        <taxon>Sphingomonadaceae</taxon>
        <taxon>Sphingomonas</taxon>
    </lineage>
</organism>
<protein>
    <submittedName>
        <fullName evidence="2">Uncharacterized protein</fullName>
    </submittedName>
</protein>
<dbReference type="GeneID" id="44132030"/>
<dbReference type="STRING" id="93064.BRX40_05600"/>
<evidence type="ECO:0000313" key="3">
    <source>
        <dbReference type="EMBL" id="RSV07988.1"/>
    </source>
</evidence>
<keyword evidence="4" id="KW-1185">Reference proteome</keyword>
<feature type="transmembrane region" description="Helical" evidence="1">
    <location>
        <begin position="7"/>
        <end position="28"/>
    </location>
</feature>
<reference evidence="3 5" key="3">
    <citation type="submission" date="2018-07" db="EMBL/GenBank/DDBJ databases">
        <title>Genomic and Epidemiologic Investigation of an Indolent Hospital Outbreak.</title>
        <authorList>
            <person name="Johnson R.C."/>
            <person name="Deming C."/>
            <person name="Conlan S."/>
            <person name="Zellmer C.J."/>
            <person name="Michelin A.V."/>
            <person name="Lee-Lin S."/>
            <person name="Thomas P.J."/>
            <person name="Park M."/>
            <person name="Weingarten R.A."/>
            <person name="Less J."/>
            <person name="Dekker J.P."/>
            <person name="Frank K.M."/>
            <person name="Musser K.A."/>
            <person name="Mcquiston J.R."/>
            <person name="Henderson D.K."/>
            <person name="Lau A.F."/>
            <person name="Palmore T.N."/>
            <person name="Segre J.A."/>
        </authorList>
    </citation>
    <scope>NUCLEOTIDE SEQUENCE [LARGE SCALE GENOMIC DNA]</scope>
    <source>
        <strain evidence="3 5">SK-NIH.Env10_0317</strain>
    </source>
</reference>
<feature type="transmembrane region" description="Helical" evidence="1">
    <location>
        <begin position="34"/>
        <end position="54"/>
    </location>
</feature>
<keyword evidence="1" id="KW-1133">Transmembrane helix</keyword>